<reference evidence="1" key="1">
    <citation type="submission" date="2013-07" db="EMBL/GenBank/DDBJ databases">
        <title>The genome of Eucalyptus grandis.</title>
        <authorList>
            <person name="Schmutz J."/>
            <person name="Hayes R."/>
            <person name="Myburg A."/>
            <person name="Tuskan G."/>
            <person name="Grattapaglia D."/>
            <person name="Rokhsar D.S."/>
        </authorList>
    </citation>
    <scope>NUCLEOTIDE SEQUENCE</scope>
    <source>
        <tissue evidence="1">Leaf extractions</tissue>
    </source>
</reference>
<proteinExistence type="predicted"/>
<dbReference type="InParanoid" id="A0A059ANL3"/>
<sequence length="172" mass="19727">MALVVNAIRSSTQTWNWNETRRQLGVHIKKKRCPFGEGDQTYQRLHLSGMGLLKTGLALNKIANEKQKIRRIVNFGNAKMRLEQPRLRLLLVLLPPSPCAAALAVEEVRDGAHRDELGGSSGRIEEGTLSWQPVRGWQSAHLHRTWCTRRRPSRKPWPLELQGWGYGYEKKQ</sequence>
<name>A0A059ANL3_EUCGR</name>
<dbReference type="Gramene" id="KCW54975">
    <property type="protein sequence ID" value="KCW54975"/>
    <property type="gene ID" value="EUGRSUZ_I00943"/>
</dbReference>
<accession>A0A059ANL3</accession>
<dbReference type="AlphaFoldDB" id="A0A059ANL3"/>
<dbReference type="EMBL" id="KK198761">
    <property type="protein sequence ID" value="KCW54975.1"/>
    <property type="molecule type" value="Genomic_DNA"/>
</dbReference>
<gene>
    <name evidence="1" type="ORF">EUGRSUZ_I00943</name>
</gene>
<protein>
    <submittedName>
        <fullName evidence="1">Uncharacterized protein</fullName>
    </submittedName>
</protein>
<organism evidence="1">
    <name type="scientific">Eucalyptus grandis</name>
    <name type="common">Flooded gum</name>
    <dbReference type="NCBI Taxonomy" id="71139"/>
    <lineage>
        <taxon>Eukaryota</taxon>
        <taxon>Viridiplantae</taxon>
        <taxon>Streptophyta</taxon>
        <taxon>Embryophyta</taxon>
        <taxon>Tracheophyta</taxon>
        <taxon>Spermatophyta</taxon>
        <taxon>Magnoliopsida</taxon>
        <taxon>eudicotyledons</taxon>
        <taxon>Gunneridae</taxon>
        <taxon>Pentapetalae</taxon>
        <taxon>rosids</taxon>
        <taxon>malvids</taxon>
        <taxon>Myrtales</taxon>
        <taxon>Myrtaceae</taxon>
        <taxon>Myrtoideae</taxon>
        <taxon>Eucalypteae</taxon>
        <taxon>Eucalyptus</taxon>
    </lineage>
</organism>
<evidence type="ECO:0000313" key="1">
    <source>
        <dbReference type="EMBL" id="KCW54975.1"/>
    </source>
</evidence>